<dbReference type="AlphaFoldDB" id="A0A8A3S7S8"/>
<organism evidence="2 3">
    <name type="scientific">Methanofollis aquaemaris</name>
    <dbReference type="NCBI Taxonomy" id="126734"/>
    <lineage>
        <taxon>Archaea</taxon>
        <taxon>Methanobacteriati</taxon>
        <taxon>Methanobacteriota</taxon>
        <taxon>Stenosarchaea group</taxon>
        <taxon>Methanomicrobia</taxon>
        <taxon>Methanomicrobiales</taxon>
        <taxon>Methanomicrobiaceae</taxon>
        <taxon>Methanofollis</taxon>
    </lineage>
</organism>
<feature type="transmembrane region" description="Helical" evidence="1">
    <location>
        <begin position="251"/>
        <end position="270"/>
    </location>
</feature>
<sequence>MRVFRLFALVSLLFLCMLPAAATNMVPEGPISPESVIALVVFWLTLYCIAAVVFSAVVAGIYLLLECLPMPRVRAALPPLVLAFVAGAYLLGAFGQFPARFPLSILSLAMAVLTPWPVVASGFGSGRRPWVLVLIAAFTTTLLATALNFFPYVGGPGQVAYMPDIGLDIFFEIGETVCIACLVWAVMLLLGRLREGERVFLLVPLLVIVWVGLSRGAPSSLFPEGALIAGGVASVLLLAAAPLAGRRRVGALLLVVAAALTVAGGHALILTPGGEWATISVALFIVLMLALGTAAGLILIQPEGLPWCMGAAFAAPLLVALGYRLVGGNWWEIWERVGASLLSLLLLGAVSTLAAATIGGFARWAKSGKDEGPVHSE</sequence>
<feature type="transmembrane region" description="Helical" evidence="1">
    <location>
        <begin position="338"/>
        <end position="362"/>
    </location>
</feature>
<dbReference type="Proteomes" id="UP001042704">
    <property type="component" value="Chromosome"/>
</dbReference>
<dbReference type="RefSeq" id="WP_265580560.1">
    <property type="nucleotide sequence ID" value="NZ_CP036172.1"/>
</dbReference>
<evidence type="ECO:0000256" key="1">
    <source>
        <dbReference type="SAM" id="Phobius"/>
    </source>
</evidence>
<dbReference type="GeneID" id="76424526"/>
<reference evidence="2" key="1">
    <citation type="journal article" date="2001" name="Int. J. Syst. Evol. Microbiol.">
        <title>Methanofollis aquaemaris sp. nov., a methanogen isolated from an aquaculture fish pond.</title>
        <authorList>
            <person name="Lai M.C."/>
            <person name="Chen S.C."/>
        </authorList>
    </citation>
    <scope>NUCLEOTIDE SEQUENCE</scope>
    <source>
        <strain evidence="2">N2F9704</strain>
    </source>
</reference>
<protein>
    <submittedName>
        <fullName evidence="2">Uncharacterized protein</fullName>
    </submittedName>
</protein>
<keyword evidence="1" id="KW-0812">Transmembrane</keyword>
<evidence type="ECO:0000313" key="3">
    <source>
        <dbReference type="Proteomes" id="UP001042704"/>
    </source>
</evidence>
<dbReference type="KEGG" id="maqe:RJ40_09115"/>
<reference evidence="2" key="2">
    <citation type="submission" date="2019-02" db="EMBL/GenBank/DDBJ databases">
        <authorList>
            <person name="Chen S.-C."/>
            <person name="Chien H.-H."/>
            <person name="Lai M.-C."/>
        </authorList>
    </citation>
    <scope>NUCLEOTIDE SEQUENCE</scope>
    <source>
        <strain evidence="2">N2F9704</strain>
    </source>
</reference>
<keyword evidence="1" id="KW-0472">Membrane</keyword>
<feature type="transmembrane region" description="Helical" evidence="1">
    <location>
        <begin position="197"/>
        <end position="213"/>
    </location>
</feature>
<feature type="transmembrane region" description="Helical" evidence="1">
    <location>
        <begin position="77"/>
        <end position="97"/>
    </location>
</feature>
<feature type="transmembrane region" description="Helical" evidence="1">
    <location>
        <begin position="169"/>
        <end position="190"/>
    </location>
</feature>
<feature type="transmembrane region" description="Helical" evidence="1">
    <location>
        <begin position="38"/>
        <end position="65"/>
    </location>
</feature>
<feature type="transmembrane region" description="Helical" evidence="1">
    <location>
        <begin position="225"/>
        <end position="244"/>
    </location>
</feature>
<feature type="transmembrane region" description="Helical" evidence="1">
    <location>
        <begin position="130"/>
        <end position="149"/>
    </location>
</feature>
<feature type="transmembrane region" description="Helical" evidence="1">
    <location>
        <begin position="307"/>
        <end position="326"/>
    </location>
</feature>
<keyword evidence="3" id="KW-1185">Reference proteome</keyword>
<feature type="transmembrane region" description="Helical" evidence="1">
    <location>
        <begin position="103"/>
        <end position="123"/>
    </location>
</feature>
<dbReference type="EMBL" id="CP036172">
    <property type="protein sequence ID" value="QSZ67656.1"/>
    <property type="molecule type" value="Genomic_DNA"/>
</dbReference>
<keyword evidence="1" id="KW-1133">Transmembrane helix</keyword>
<accession>A0A8A3S7S8</accession>
<name>A0A8A3S7S8_9EURY</name>
<proteinExistence type="predicted"/>
<feature type="transmembrane region" description="Helical" evidence="1">
    <location>
        <begin position="276"/>
        <end position="300"/>
    </location>
</feature>
<gene>
    <name evidence="2" type="ORF">RJ40_09115</name>
</gene>
<evidence type="ECO:0000313" key="2">
    <source>
        <dbReference type="EMBL" id="QSZ67656.1"/>
    </source>
</evidence>